<protein>
    <submittedName>
        <fullName evidence="1">Uncharacterized protein</fullName>
    </submittedName>
</protein>
<evidence type="ECO:0000313" key="1">
    <source>
        <dbReference type="EMBL" id="QNR69738.1"/>
    </source>
</evidence>
<dbReference type="EMBL" id="CP061172">
    <property type="protein sequence ID" value="QNR69738.1"/>
    <property type="molecule type" value="Genomic_DNA"/>
</dbReference>
<proteinExistence type="predicted"/>
<gene>
    <name evidence="1" type="ORF">IAQ67_12435</name>
</gene>
<organism evidence="1 2">
    <name type="scientific">Paenibacillus peoriae</name>
    <dbReference type="NCBI Taxonomy" id="59893"/>
    <lineage>
        <taxon>Bacteria</taxon>
        <taxon>Bacillati</taxon>
        <taxon>Bacillota</taxon>
        <taxon>Bacilli</taxon>
        <taxon>Bacillales</taxon>
        <taxon>Paenibacillaceae</taxon>
        <taxon>Paenibacillus</taxon>
    </lineage>
</organism>
<reference evidence="1 2" key="1">
    <citation type="submission" date="2020-09" db="EMBL/GenBank/DDBJ databases">
        <title>Characterization of Paenibacillus peoriae strain ZF390 with broad-spectrum antimicrobial activity as a potential biocontrol agent.</title>
        <authorList>
            <person name="Li L."/>
            <person name="Zhao Y."/>
            <person name="Li B."/>
            <person name="Xie X."/>
        </authorList>
    </citation>
    <scope>NUCLEOTIDE SEQUENCE [LARGE SCALE GENOMIC DNA]</scope>
    <source>
        <strain evidence="1 2">ZF390</strain>
    </source>
</reference>
<dbReference type="Proteomes" id="UP000516384">
    <property type="component" value="Chromosome"/>
</dbReference>
<sequence>MTSLNPLFTIRNQLVEMIMLHLQLKKKAATHIAIQMLDKVGIRECLL</sequence>
<accession>A0A7H0YF80</accession>
<dbReference type="AlphaFoldDB" id="A0A7H0YF80"/>
<evidence type="ECO:0000313" key="2">
    <source>
        <dbReference type="Proteomes" id="UP000516384"/>
    </source>
</evidence>
<name>A0A7H0YF80_9BACL</name>